<keyword evidence="1" id="KW-1133">Transmembrane helix</keyword>
<dbReference type="Proteomes" id="UP000447434">
    <property type="component" value="Chromosome 18"/>
</dbReference>
<keyword evidence="3" id="KW-1185">Reference proteome</keyword>
<protein>
    <submittedName>
        <fullName evidence="2">Uncharacterized protein</fullName>
    </submittedName>
</protein>
<evidence type="ECO:0000313" key="3">
    <source>
        <dbReference type="Proteomes" id="UP000447434"/>
    </source>
</evidence>
<keyword evidence="1" id="KW-0812">Transmembrane</keyword>
<accession>A0A6A4NYG9</accession>
<evidence type="ECO:0000256" key="1">
    <source>
        <dbReference type="SAM" id="Phobius"/>
    </source>
</evidence>
<keyword evidence="1" id="KW-0472">Membrane</keyword>
<feature type="transmembrane region" description="Helical" evidence="1">
    <location>
        <begin position="6"/>
        <end position="26"/>
    </location>
</feature>
<gene>
    <name evidence="2" type="ORF">Lalb_Chr18g0051081</name>
</gene>
<dbReference type="EMBL" id="WOCE01000018">
    <property type="protein sequence ID" value="KAE9594181.1"/>
    <property type="molecule type" value="Genomic_DNA"/>
</dbReference>
<dbReference type="AlphaFoldDB" id="A0A6A4NYG9"/>
<evidence type="ECO:0000313" key="2">
    <source>
        <dbReference type="EMBL" id="KAE9594181.1"/>
    </source>
</evidence>
<reference evidence="3" key="1">
    <citation type="journal article" date="2020" name="Nat. Commun.">
        <title>Genome sequence of the cluster root forming white lupin.</title>
        <authorList>
            <person name="Hufnagel B."/>
            <person name="Marques A."/>
            <person name="Soriano A."/>
            <person name="Marques L."/>
            <person name="Divol F."/>
            <person name="Doumas P."/>
            <person name="Sallet E."/>
            <person name="Mancinotti D."/>
            <person name="Carrere S."/>
            <person name="Marande W."/>
            <person name="Arribat S."/>
            <person name="Keller J."/>
            <person name="Huneau C."/>
            <person name="Blein T."/>
            <person name="Aime D."/>
            <person name="Laguerre M."/>
            <person name="Taylor J."/>
            <person name="Schubert V."/>
            <person name="Nelson M."/>
            <person name="Geu-Flores F."/>
            <person name="Crespi M."/>
            <person name="Gallardo-Guerrero K."/>
            <person name="Delaux P.-M."/>
            <person name="Salse J."/>
            <person name="Berges H."/>
            <person name="Guyot R."/>
            <person name="Gouzy J."/>
            <person name="Peret B."/>
        </authorList>
    </citation>
    <scope>NUCLEOTIDE SEQUENCE [LARGE SCALE GENOMIC DNA]</scope>
    <source>
        <strain evidence="3">cv. Amiga</strain>
    </source>
</reference>
<comment type="caution">
    <text evidence="2">The sequence shown here is derived from an EMBL/GenBank/DDBJ whole genome shotgun (WGS) entry which is preliminary data.</text>
</comment>
<organism evidence="2 3">
    <name type="scientific">Lupinus albus</name>
    <name type="common">White lupine</name>
    <name type="synonym">Lupinus termis</name>
    <dbReference type="NCBI Taxonomy" id="3870"/>
    <lineage>
        <taxon>Eukaryota</taxon>
        <taxon>Viridiplantae</taxon>
        <taxon>Streptophyta</taxon>
        <taxon>Embryophyta</taxon>
        <taxon>Tracheophyta</taxon>
        <taxon>Spermatophyta</taxon>
        <taxon>Magnoliopsida</taxon>
        <taxon>eudicotyledons</taxon>
        <taxon>Gunneridae</taxon>
        <taxon>Pentapetalae</taxon>
        <taxon>rosids</taxon>
        <taxon>fabids</taxon>
        <taxon>Fabales</taxon>
        <taxon>Fabaceae</taxon>
        <taxon>Papilionoideae</taxon>
        <taxon>50 kb inversion clade</taxon>
        <taxon>genistoids sensu lato</taxon>
        <taxon>core genistoids</taxon>
        <taxon>Genisteae</taxon>
        <taxon>Lupinus</taxon>
    </lineage>
</organism>
<proteinExistence type="predicted"/>
<name>A0A6A4NYG9_LUPAL</name>
<sequence>MGGIVVLEMIVVNFALVQLIIIATWIPSHVYAFNTLLHLNLDFEEKEINKISEY</sequence>